<accession>W7ENU1</accession>
<dbReference type="Pfam" id="PF01370">
    <property type="entry name" value="Epimerase"/>
    <property type="match status" value="1"/>
</dbReference>
<dbReference type="PANTHER" id="PTHR10366">
    <property type="entry name" value="NAD DEPENDENT EPIMERASE/DEHYDRATASE"/>
    <property type="match status" value="1"/>
</dbReference>
<protein>
    <recommendedName>
        <fullName evidence="3">NAD-dependent epimerase/dehydratase domain-containing protein</fullName>
    </recommendedName>
</protein>
<evidence type="ECO:0000256" key="1">
    <source>
        <dbReference type="ARBA" id="ARBA00023002"/>
    </source>
</evidence>
<organism evidence="4 5">
    <name type="scientific">Bipolaris victoriae (strain FI3)</name>
    <name type="common">Victoria blight of oats agent</name>
    <name type="synonym">Cochliobolus victoriae</name>
    <dbReference type="NCBI Taxonomy" id="930091"/>
    <lineage>
        <taxon>Eukaryota</taxon>
        <taxon>Fungi</taxon>
        <taxon>Dikarya</taxon>
        <taxon>Ascomycota</taxon>
        <taxon>Pezizomycotina</taxon>
        <taxon>Dothideomycetes</taxon>
        <taxon>Pleosporomycetidae</taxon>
        <taxon>Pleosporales</taxon>
        <taxon>Pleosporineae</taxon>
        <taxon>Pleosporaceae</taxon>
        <taxon>Bipolaris</taxon>
    </lineage>
</organism>
<dbReference type="Proteomes" id="UP000054337">
    <property type="component" value="Unassembled WGS sequence"/>
</dbReference>
<dbReference type="PANTHER" id="PTHR10366:SF812">
    <property type="entry name" value="VPS9 DOMAIN-CONTAINING PROTEIN"/>
    <property type="match status" value="1"/>
</dbReference>
<comment type="similarity">
    <text evidence="2">Belongs to the NAD(P)-dependent epimerase/dehydratase family. Dihydroflavonol-4-reductase subfamily.</text>
</comment>
<dbReference type="SUPFAM" id="SSF51735">
    <property type="entry name" value="NAD(P)-binding Rossmann-fold domains"/>
    <property type="match status" value="1"/>
</dbReference>
<dbReference type="InterPro" id="IPR001509">
    <property type="entry name" value="Epimerase_deHydtase"/>
</dbReference>
<dbReference type="EMBL" id="KI968695">
    <property type="protein sequence ID" value="EUN32058.1"/>
    <property type="molecule type" value="Genomic_DNA"/>
</dbReference>
<dbReference type="GeneID" id="26258370"/>
<sequence>MSNPLVFITGGTGFIGAHTVRALLEAGHHVRLSIRRPEQDEIVKKRYPNFASAIETILMKDFFDPESFKHALAEADHVIHLATPMPDRSGTDFRKDFAEPAVNATLAILKAALDFPQIKKVIVMSSSVALLPVSVLARPNLEYEVKDNTGEVIPLDLDSEFPPGLMGQVVKYSASKIVAHQATRDFVKERKPNYTLITLHPSYVMGHDITQETAEGLGGINALLWQSLASEKPLIGTSWVHVQDVADAHVKALHVNVEHEKEFLLSGPSFPWENAIEYIRKKFPGLEVKLVPPFGGKWKVDVTGAETVLGLKWRPKELILDEVIGQELVLGNKLT</sequence>
<dbReference type="GO" id="GO:0016616">
    <property type="term" value="F:oxidoreductase activity, acting on the CH-OH group of donors, NAD or NADP as acceptor"/>
    <property type="evidence" value="ECO:0007669"/>
    <property type="project" value="TreeGrafter"/>
</dbReference>
<dbReference type="OrthoDB" id="2735536at2759"/>
<proteinExistence type="inferred from homology"/>
<dbReference type="RefSeq" id="XP_014561695.1">
    <property type="nucleotide sequence ID" value="XM_014706209.1"/>
</dbReference>
<gene>
    <name evidence="4" type="ORF">COCVIDRAFT_85869</name>
</gene>
<keyword evidence="5" id="KW-1185">Reference proteome</keyword>
<dbReference type="HOGENOM" id="CLU_007383_9_2_1"/>
<dbReference type="InterPro" id="IPR036291">
    <property type="entry name" value="NAD(P)-bd_dom_sf"/>
</dbReference>
<evidence type="ECO:0000313" key="4">
    <source>
        <dbReference type="EMBL" id="EUN32058.1"/>
    </source>
</evidence>
<reference evidence="4 5" key="1">
    <citation type="journal article" date="2013" name="PLoS Genet.">
        <title>Comparative genome structure, secondary metabolite, and effector coding capacity across Cochliobolus pathogens.</title>
        <authorList>
            <person name="Condon B.J."/>
            <person name="Leng Y."/>
            <person name="Wu D."/>
            <person name="Bushley K.E."/>
            <person name="Ohm R.A."/>
            <person name="Otillar R."/>
            <person name="Martin J."/>
            <person name="Schackwitz W."/>
            <person name="Grimwood J."/>
            <person name="MohdZainudin N."/>
            <person name="Xue C."/>
            <person name="Wang R."/>
            <person name="Manning V.A."/>
            <person name="Dhillon B."/>
            <person name="Tu Z.J."/>
            <person name="Steffenson B.J."/>
            <person name="Salamov A."/>
            <person name="Sun H."/>
            <person name="Lowry S."/>
            <person name="LaButti K."/>
            <person name="Han J."/>
            <person name="Copeland A."/>
            <person name="Lindquist E."/>
            <person name="Barry K."/>
            <person name="Schmutz J."/>
            <person name="Baker S.E."/>
            <person name="Ciuffetti L.M."/>
            <person name="Grigoriev I.V."/>
            <person name="Zhong S."/>
            <person name="Turgeon B.G."/>
        </authorList>
    </citation>
    <scope>NUCLEOTIDE SEQUENCE [LARGE SCALE GENOMIC DNA]</scope>
    <source>
        <strain evidence="4 5">FI3</strain>
    </source>
</reference>
<feature type="domain" description="NAD-dependent epimerase/dehydratase" evidence="3">
    <location>
        <begin position="6"/>
        <end position="255"/>
    </location>
</feature>
<name>W7ENU1_BIPV3</name>
<dbReference type="InterPro" id="IPR050425">
    <property type="entry name" value="NAD(P)_dehydrat-like"/>
</dbReference>
<evidence type="ECO:0000259" key="3">
    <source>
        <dbReference type="Pfam" id="PF01370"/>
    </source>
</evidence>
<evidence type="ECO:0000256" key="2">
    <source>
        <dbReference type="ARBA" id="ARBA00023445"/>
    </source>
</evidence>
<keyword evidence="1" id="KW-0560">Oxidoreductase</keyword>
<evidence type="ECO:0000313" key="5">
    <source>
        <dbReference type="Proteomes" id="UP000054337"/>
    </source>
</evidence>
<dbReference type="AlphaFoldDB" id="W7ENU1"/>
<dbReference type="Gene3D" id="3.40.50.720">
    <property type="entry name" value="NAD(P)-binding Rossmann-like Domain"/>
    <property type="match status" value="1"/>
</dbReference>